<accession>A0ABV7HRA4</accession>
<dbReference type="Pfam" id="PF01899">
    <property type="entry name" value="MNHE"/>
    <property type="match status" value="1"/>
</dbReference>
<dbReference type="PIRSF" id="PIRSF019239">
    <property type="entry name" value="MrpE"/>
    <property type="match status" value="1"/>
</dbReference>
<evidence type="ECO:0000256" key="1">
    <source>
        <dbReference type="ARBA" id="ARBA00004651"/>
    </source>
</evidence>
<keyword evidence="3" id="KW-1003">Cell membrane</keyword>
<reference evidence="9" key="1">
    <citation type="journal article" date="2019" name="Int. J. Syst. Evol. Microbiol.">
        <title>The Global Catalogue of Microorganisms (GCM) 10K type strain sequencing project: providing services to taxonomists for standard genome sequencing and annotation.</title>
        <authorList>
            <consortium name="The Broad Institute Genomics Platform"/>
            <consortium name="The Broad Institute Genome Sequencing Center for Infectious Disease"/>
            <person name="Wu L."/>
            <person name="Ma J."/>
        </authorList>
    </citation>
    <scope>NUCLEOTIDE SEQUENCE [LARGE SCALE GENOMIC DNA]</scope>
    <source>
        <strain evidence="9">KCTC 52141</strain>
    </source>
</reference>
<evidence type="ECO:0000313" key="9">
    <source>
        <dbReference type="Proteomes" id="UP001595548"/>
    </source>
</evidence>
<keyword evidence="5 7" id="KW-1133">Transmembrane helix</keyword>
<dbReference type="NCBIfam" id="NF006518">
    <property type="entry name" value="PRK08965.1-2"/>
    <property type="match status" value="1"/>
</dbReference>
<evidence type="ECO:0000256" key="7">
    <source>
        <dbReference type="SAM" id="Phobius"/>
    </source>
</evidence>
<name>A0ABV7HRA4_9GAMM</name>
<protein>
    <submittedName>
        <fullName evidence="8">Na+/H+ antiporter subunit E</fullName>
    </submittedName>
</protein>
<evidence type="ECO:0000313" key="8">
    <source>
        <dbReference type="EMBL" id="MFC3156404.1"/>
    </source>
</evidence>
<evidence type="ECO:0000256" key="3">
    <source>
        <dbReference type="ARBA" id="ARBA00022475"/>
    </source>
</evidence>
<dbReference type="Proteomes" id="UP001595548">
    <property type="component" value="Unassembled WGS sequence"/>
</dbReference>
<sequence>MTDTAHKKALFPHKLLSVFMLVLWLLMANSISPGQWLLGALLAWGIPFLTQSFWPQSMVLSSPLLAMRFIFLVLWDIIIANMQVAVLILSSREKLQPAFMKIPLELKQDFTITLLANTISLTPGTVTVDLQMEEGYLLVHSLHVTDVDAAIAEIKRRYEAPLKEIFECSTP</sequence>
<gene>
    <name evidence="8" type="ORF">ACFOEB_14420</name>
</gene>
<comment type="similarity">
    <text evidence="2">Belongs to the CPA3 antiporters (TC 2.A.63) subunit E family.</text>
</comment>
<organism evidence="8 9">
    <name type="scientific">Gilvimarinus japonicus</name>
    <dbReference type="NCBI Taxonomy" id="1796469"/>
    <lineage>
        <taxon>Bacteria</taxon>
        <taxon>Pseudomonadati</taxon>
        <taxon>Pseudomonadota</taxon>
        <taxon>Gammaproteobacteria</taxon>
        <taxon>Cellvibrionales</taxon>
        <taxon>Cellvibrionaceae</taxon>
        <taxon>Gilvimarinus</taxon>
    </lineage>
</organism>
<keyword evidence="6 7" id="KW-0472">Membrane</keyword>
<keyword evidence="4 7" id="KW-0812">Transmembrane</keyword>
<proteinExistence type="inferred from homology"/>
<keyword evidence="9" id="KW-1185">Reference proteome</keyword>
<dbReference type="InterPro" id="IPR002758">
    <property type="entry name" value="Cation_antiport_E"/>
</dbReference>
<comment type="caution">
    <text evidence="8">The sequence shown here is derived from an EMBL/GenBank/DDBJ whole genome shotgun (WGS) entry which is preliminary data.</text>
</comment>
<dbReference type="EMBL" id="JBHRTL010000030">
    <property type="protein sequence ID" value="MFC3156404.1"/>
    <property type="molecule type" value="Genomic_DNA"/>
</dbReference>
<feature type="transmembrane region" description="Helical" evidence="7">
    <location>
        <begin position="69"/>
        <end position="90"/>
    </location>
</feature>
<comment type="subcellular location">
    <subcellularLocation>
        <location evidence="1">Cell membrane</location>
        <topology evidence="1">Multi-pass membrane protein</topology>
    </subcellularLocation>
</comment>
<evidence type="ECO:0000256" key="5">
    <source>
        <dbReference type="ARBA" id="ARBA00022989"/>
    </source>
</evidence>
<evidence type="ECO:0000256" key="6">
    <source>
        <dbReference type="ARBA" id="ARBA00023136"/>
    </source>
</evidence>
<dbReference type="PANTHER" id="PTHR34584:SF1">
    <property type="entry name" value="NA(+)_H(+) ANTIPORTER SUBUNIT E1"/>
    <property type="match status" value="1"/>
</dbReference>
<dbReference type="PANTHER" id="PTHR34584">
    <property type="entry name" value="NA(+)/H(+) ANTIPORTER SUBUNIT E1"/>
    <property type="match status" value="1"/>
</dbReference>
<evidence type="ECO:0000256" key="2">
    <source>
        <dbReference type="ARBA" id="ARBA00006228"/>
    </source>
</evidence>
<dbReference type="RefSeq" id="WP_339614724.1">
    <property type="nucleotide sequence ID" value="NZ_AP031500.1"/>
</dbReference>
<evidence type="ECO:0000256" key="4">
    <source>
        <dbReference type="ARBA" id="ARBA00022692"/>
    </source>
</evidence>